<reference evidence="1 2" key="1">
    <citation type="journal article" date="2022" name="DNA Res.">
        <title>Chromosomal-level genome assembly of the orchid tree Bauhinia variegata (Leguminosae; Cercidoideae) supports the allotetraploid origin hypothesis of Bauhinia.</title>
        <authorList>
            <person name="Zhong Y."/>
            <person name="Chen Y."/>
            <person name="Zheng D."/>
            <person name="Pang J."/>
            <person name="Liu Y."/>
            <person name="Luo S."/>
            <person name="Meng S."/>
            <person name="Qian L."/>
            <person name="Wei D."/>
            <person name="Dai S."/>
            <person name="Zhou R."/>
        </authorList>
    </citation>
    <scope>NUCLEOTIDE SEQUENCE [LARGE SCALE GENOMIC DNA]</scope>
    <source>
        <strain evidence="1">BV-YZ2020</strain>
    </source>
</reference>
<protein>
    <submittedName>
        <fullName evidence="1">Uncharacterized protein</fullName>
    </submittedName>
</protein>
<evidence type="ECO:0000313" key="1">
    <source>
        <dbReference type="EMBL" id="KAI4308563.1"/>
    </source>
</evidence>
<keyword evidence="2" id="KW-1185">Reference proteome</keyword>
<gene>
    <name evidence="1" type="ORF">L6164_031622</name>
</gene>
<sequence length="830" mass="95010">MLGREVFPIFYDVDPSDIRYHKGSFGKAFKKHEKRYREDKVKKWRDALGEVAGLSGWHTKNRYHSEIIEKIVAELWTKLQGEVTHLLEICGLYPIIGINVLLEKCLLIEYCDNKKWYLGMHDMLQEMGKNVVIQESINDAGKRSRLWLQEDIDHVLIKNMGSQFIQGIVLESWTHKALWDPKVLESWSYKALRDPKVLESSSHKALWDPKAFSNMCNLKILIFITVDLPLGLDCLSEGLRYLEWRKFPLEELPLDNQLDELVELKMMLSKIKQPWHGIKFFRKLKLIDLSNSEELIRFPSVFGVPCLEQLILEGCINLEEVDQSVGQHKKLMLLNLTNCVNLKILPSKLEMDSLKDFILSGCSKVKKLPEFGDNMKNLSSLDLKDCRSLVCLPNSIHNAKSLRTLNIIGCSKLSRLPENLDGNEALEELNMSGTAIKEVPPSIILLKGLKKLSIGGHKEKESNCWSLSLPSQFMFWRFTVSSCIILPTMSRFSCLEELDLSYCNLSNESLPVGLGCLSSLRKLDLSGNNFVNLPANCIANLSKLYHLGLDCCPRLESVPVLPPHIGSLYGRNCASWKPFSDPLYLCDFFASHKQICSDTYTLGEEAPFLFIAGSDIPPWFTNQSYFHLSLPFHYEVFDPFQDTMQPMTLLPTLSNQLLMSITVDIPQYHLSSEWWGIAVCLVLENPFPYVPWSVTPIIYWICKSAEAELPNASAEIYIRKIEEFSEPHLLILLLRGNHRNIQRHLIRGDHSKLQLSFHAHSLLKISKCGGRVLCKEELEAWAKARDERRHFSSLNRSIVREIGNVNQCLDRFEGEYVNASNAEAKRRKLG</sequence>
<evidence type="ECO:0000313" key="2">
    <source>
        <dbReference type="Proteomes" id="UP000828941"/>
    </source>
</evidence>
<dbReference type="EMBL" id="CM039437">
    <property type="protein sequence ID" value="KAI4308563.1"/>
    <property type="molecule type" value="Genomic_DNA"/>
</dbReference>
<name>A0ACB9LHM3_BAUVA</name>
<dbReference type="Proteomes" id="UP000828941">
    <property type="component" value="Chromosome 12"/>
</dbReference>
<proteinExistence type="predicted"/>
<organism evidence="1 2">
    <name type="scientific">Bauhinia variegata</name>
    <name type="common">Purple orchid tree</name>
    <name type="synonym">Phanera variegata</name>
    <dbReference type="NCBI Taxonomy" id="167791"/>
    <lineage>
        <taxon>Eukaryota</taxon>
        <taxon>Viridiplantae</taxon>
        <taxon>Streptophyta</taxon>
        <taxon>Embryophyta</taxon>
        <taxon>Tracheophyta</taxon>
        <taxon>Spermatophyta</taxon>
        <taxon>Magnoliopsida</taxon>
        <taxon>eudicotyledons</taxon>
        <taxon>Gunneridae</taxon>
        <taxon>Pentapetalae</taxon>
        <taxon>rosids</taxon>
        <taxon>fabids</taxon>
        <taxon>Fabales</taxon>
        <taxon>Fabaceae</taxon>
        <taxon>Cercidoideae</taxon>
        <taxon>Cercideae</taxon>
        <taxon>Bauhiniinae</taxon>
        <taxon>Bauhinia</taxon>
    </lineage>
</organism>
<accession>A0ACB9LHM3</accession>
<comment type="caution">
    <text evidence="1">The sequence shown here is derived from an EMBL/GenBank/DDBJ whole genome shotgun (WGS) entry which is preliminary data.</text>
</comment>